<evidence type="ECO:0000256" key="7">
    <source>
        <dbReference type="ARBA" id="ARBA00022989"/>
    </source>
</evidence>
<protein>
    <recommendedName>
        <fullName evidence="9">ADP,ATP carrier protein</fullName>
    </recommendedName>
</protein>
<gene>
    <name evidence="11" type="ORF">ACHAXA_004059</name>
</gene>
<evidence type="ECO:0000256" key="2">
    <source>
        <dbReference type="ARBA" id="ARBA00007127"/>
    </source>
</evidence>
<keyword evidence="6 9" id="KW-0067">ATP-binding</keyword>
<feature type="region of interest" description="Disordered" evidence="10">
    <location>
        <begin position="257"/>
        <end position="291"/>
    </location>
</feature>
<dbReference type="Pfam" id="PF03219">
    <property type="entry name" value="TLC"/>
    <property type="match status" value="1"/>
</dbReference>
<keyword evidence="5 9" id="KW-0547">Nucleotide-binding</keyword>
<evidence type="ECO:0000256" key="1">
    <source>
        <dbReference type="ARBA" id="ARBA00004141"/>
    </source>
</evidence>
<dbReference type="GO" id="GO:0005524">
    <property type="term" value="F:ATP binding"/>
    <property type="evidence" value="ECO:0007669"/>
    <property type="project" value="UniProtKB-KW"/>
</dbReference>
<accession>A0ABD3RFQ9</accession>
<proteinExistence type="inferred from homology"/>
<feature type="transmembrane region" description="Helical" evidence="9">
    <location>
        <begin position="122"/>
        <end position="141"/>
    </location>
</feature>
<dbReference type="PANTHER" id="PTHR31187:SF1">
    <property type="entry name" value="ADP,ATP CARRIER PROTEIN 1"/>
    <property type="match status" value="1"/>
</dbReference>
<evidence type="ECO:0000313" key="12">
    <source>
        <dbReference type="Proteomes" id="UP001530377"/>
    </source>
</evidence>
<keyword evidence="4 9" id="KW-0812">Transmembrane</keyword>
<feature type="transmembrane region" description="Helical" evidence="9">
    <location>
        <begin position="153"/>
        <end position="176"/>
    </location>
</feature>
<organism evidence="11 12">
    <name type="scientific">Cyclostephanos tholiformis</name>
    <dbReference type="NCBI Taxonomy" id="382380"/>
    <lineage>
        <taxon>Eukaryota</taxon>
        <taxon>Sar</taxon>
        <taxon>Stramenopiles</taxon>
        <taxon>Ochrophyta</taxon>
        <taxon>Bacillariophyta</taxon>
        <taxon>Coscinodiscophyceae</taxon>
        <taxon>Thalassiosirophycidae</taxon>
        <taxon>Stephanodiscales</taxon>
        <taxon>Stephanodiscaceae</taxon>
        <taxon>Cyclostephanos</taxon>
    </lineage>
</organism>
<evidence type="ECO:0000256" key="4">
    <source>
        <dbReference type="ARBA" id="ARBA00022692"/>
    </source>
</evidence>
<keyword evidence="12" id="KW-1185">Reference proteome</keyword>
<dbReference type="AlphaFoldDB" id="A0ABD3RFQ9"/>
<dbReference type="InterPro" id="IPR004667">
    <property type="entry name" value="ADP_ATP_car_bac_type"/>
</dbReference>
<comment type="similarity">
    <text evidence="2 9">Belongs to the ADP/ATP translocase tlc family.</text>
</comment>
<dbReference type="SUPFAM" id="SSF103473">
    <property type="entry name" value="MFS general substrate transporter"/>
    <property type="match status" value="1"/>
</dbReference>
<evidence type="ECO:0000256" key="10">
    <source>
        <dbReference type="SAM" id="MobiDB-lite"/>
    </source>
</evidence>
<dbReference type="GO" id="GO:0016020">
    <property type="term" value="C:membrane"/>
    <property type="evidence" value="ECO:0007669"/>
    <property type="project" value="UniProtKB-SubCell"/>
</dbReference>
<comment type="caution">
    <text evidence="11">The sequence shown here is derived from an EMBL/GenBank/DDBJ whole genome shotgun (WGS) entry which is preliminary data.</text>
</comment>
<evidence type="ECO:0000256" key="5">
    <source>
        <dbReference type="ARBA" id="ARBA00022741"/>
    </source>
</evidence>
<feature type="transmembrane region" description="Helical" evidence="9">
    <location>
        <begin position="84"/>
        <end position="102"/>
    </location>
</feature>
<keyword evidence="8 9" id="KW-0472">Membrane</keyword>
<name>A0ABD3RFQ9_9STRA</name>
<evidence type="ECO:0000256" key="8">
    <source>
        <dbReference type="ARBA" id="ARBA00023136"/>
    </source>
</evidence>
<evidence type="ECO:0000256" key="9">
    <source>
        <dbReference type="RuleBase" id="RU363121"/>
    </source>
</evidence>
<keyword evidence="3 9" id="KW-0813">Transport</keyword>
<dbReference type="PANTHER" id="PTHR31187">
    <property type="match status" value="1"/>
</dbReference>
<evidence type="ECO:0000256" key="6">
    <source>
        <dbReference type="ARBA" id="ARBA00022840"/>
    </source>
</evidence>
<keyword evidence="7 9" id="KW-1133">Transmembrane helix</keyword>
<reference evidence="11 12" key="1">
    <citation type="submission" date="2024-10" db="EMBL/GenBank/DDBJ databases">
        <title>Updated reference genomes for cyclostephanoid diatoms.</title>
        <authorList>
            <person name="Roberts W.R."/>
            <person name="Alverson A.J."/>
        </authorList>
    </citation>
    <scope>NUCLEOTIDE SEQUENCE [LARGE SCALE GENOMIC DNA]</scope>
    <source>
        <strain evidence="11 12">AJA228-03</strain>
    </source>
</reference>
<feature type="transmembrane region" description="Helical" evidence="9">
    <location>
        <begin position="197"/>
        <end position="216"/>
    </location>
</feature>
<evidence type="ECO:0000256" key="3">
    <source>
        <dbReference type="ARBA" id="ARBA00022448"/>
    </source>
</evidence>
<comment type="subcellular location">
    <subcellularLocation>
        <location evidence="1 9">Membrane</location>
        <topology evidence="1 9">Multi-pass membrane protein</topology>
    </subcellularLocation>
</comment>
<dbReference type="EMBL" id="JALLPB020000242">
    <property type="protein sequence ID" value="KAL3811693.1"/>
    <property type="molecule type" value="Genomic_DNA"/>
</dbReference>
<dbReference type="Proteomes" id="UP001530377">
    <property type="component" value="Unassembled WGS sequence"/>
</dbReference>
<comment type="caution">
    <text evidence="9">Lacks conserved residue(s) required for the propagation of feature annotation.</text>
</comment>
<dbReference type="InterPro" id="IPR036259">
    <property type="entry name" value="MFS_trans_sf"/>
</dbReference>
<evidence type="ECO:0000313" key="11">
    <source>
        <dbReference type="EMBL" id="KAL3811693.1"/>
    </source>
</evidence>
<sequence length="551" mass="59512">MLMPSTAPSRTSVVTALSAAVARDSPLLSSLPQWTNGMKTPESKSCIAMSVAMALHFFGYEFARGSNVALFTSETHGFGSNSGSYYPLAMTFVSPVSVALLLSYGRRLDAWGPRRALRDTTLLCISVLASSGIAVAAMHINGVGGGGWASTKFLSWTLGQLIVWVSFVFQNSYAQLLYAQQWSFIGSICTPNQAGRYYSYIAGLSSISSMIAGASVSRVVSRMGLPGLLGIAAASLSCTCLLADWAYSNSDRHGFGPEWEKKNTMTRTGSTNENESKRSSTSNSDKSQPNNSLVSQIRNGISLFRGVPTLGALFFEALTFQSLSTILNTRLVTQLKDAVPNDADRAAWTGKFYASVNGLSTVFQFFIMPTLSTEPKILWRLMPILPFVCAAVQSLPVSIFPDELGISSSSSALYLIAVSFLTAKTMDYSLRNILAEMAYMPLSFDARFKGKEIVAVFANRFGKSGMALILSGLHFSSGGRLGLSGVTLAVTVAWLSSVVCLSNLIPSKEEAERLVAERNKSDDRNDRNNYSVTRNDDMPIPWRVVSTLTAT</sequence>